<dbReference type="InterPro" id="IPR005119">
    <property type="entry name" value="LysR_subst-bd"/>
</dbReference>
<dbReference type="EMBL" id="FNIL01000002">
    <property type="protein sequence ID" value="SDN63970.1"/>
    <property type="molecule type" value="Genomic_DNA"/>
</dbReference>
<dbReference type="Pfam" id="PF03466">
    <property type="entry name" value="LysR_substrate"/>
    <property type="match status" value="1"/>
</dbReference>
<keyword evidence="2" id="KW-0805">Transcription regulation</keyword>
<dbReference type="InterPro" id="IPR036390">
    <property type="entry name" value="WH_DNA-bd_sf"/>
</dbReference>
<feature type="domain" description="HTH lysR-type" evidence="5">
    <location>
        <begin position="1"/>
        <end position="58"/>
    </location>
</feature>
<gene>
    <name evidence="6" type="ORF">SAMN04488053_102309</name>
</gene>
<dbReference type="PROSITE" id="PS50931">
    <property type="entry name" value="HTH_LYSR"/>
    <property type="match status" value="1"/>
</dbReference>
<evidence type="ECO:0000256" key="2">
    <source>
        <dbReference type="ARBA" id="ARBA00023015"/>
    </source>
</evidence>
<evidence type="ECO:0000259" key="5">
    <source>
        <dbReference type="PROSITE" id="PS50931"/>
    </source>
</evidence>
<dbReference type="Gene3D" id="1.10.10.10">
    <property type="entry name" value="Winged helix-like DNA-binding domain superfamily/Winged helix DNA-binding domain"/>
    <property type="match status" value="1"/>
</dbReference>
<dbReference type="OrthoDB" id="9803735at2"/>
<organism evidence="6 7">
    <name type="scientific">Alkalicoccus daliensis</name>
    <dbReference type="NCBI Taxonomy" id="745820"/>
    <lineage>
        <taxon>Bacteria</taxon>
        <taxon>Bacillati</taxon>
        <taxon>Bacillota</taxon>
        <taxon>Bacilli</taxon>
        <taxon>Bacillales</taxon>
        <taxon>Bacillaceae</taxon>
        <taxon>Alkalicoccus</taxon>
    </lineage>
</organism>
<dbReference type="GO" id="GO:0003700">
    <property type="term" value="F:DNA-binding transcription factor activity"/>
    <property type="evidence" value="ECO:0007669"/>
    <property type="project" value="InterPro"/>
</dbReference>
<dbReference type="PANTHER" id="PTHR30126:SF100">
    <property type="entry name" value="LYSR-FAMILY TRANSCRIPTIONAL REGULATOR"/>
    <property type="match status" value="1"/>
</dbReference>
<dbReference type="InterPro" id="IPR036388">
    <property type="entry name" value="WH-like_DNA-bd_sf"/>
</dbReference>
<comment type="similarity">
    <text evidence="1">Belongs to the LysR transcriptional regulatory family.</text>
</comment>
<evidence type="ECO:0000256" key="4">
    <source>
        <dbReference type="ARBA" id="ARBA00023163"/>
    </source>
</evidence>
<keyword evidence="3" id="KW-0238">DNA-binding</keyword>
<dbReference type="STRING" id="745820.SAMN04488053_102309"/>
<accession>A0A1H0D1B7</accession>
<protein>
    <submittedName>
        <fullName evidence="6">Transcriptional regulator, LysR family</fullName>
    </submittedName>
</protein>
<keyword evidence="7" id="KW-1185">Reference proteome</keyword>
<dbReference type="SUPFAM" id="SSF46785">
    <property type="entry name" value="Winged helix' DNA-binding domain"/>
    <property type="match status" value="1"/>
</dbReference>
<dbReference type="PANTHER" id="PTHR30126">
    <property type="entry name" value="HTH-TYPE TRANSCRIPTIONAL REGULATOR"/>
    <property type="match status" value="1"/>
</dbReference>
<dbReference type="GO" id="GO:0000976">
    <property type="term" value="F:transcription cis-regulatory region binding"/>
    <property type="evidence" value="ECO:0007669"/>
    <property type="project" value="TreeGrafter"/>
</dbReference>
<name>A0A1H0D1B7_9BACI</name>
<dbReference type="CDD" id="cd05466">
    <property type="entry name" value="PBP2_LTTR_substrate"/>
    <property type="match status" value="1"/>
</dbReference>
<dbReference type="Pfam" id="PF00126">
    <property type="entry name" value="HTH_1"/>
    <property type="match status" value="1"/>
</dbReference>
<dbReference type="AlphaFoldDB" id="A0A1H0D1B7"/>
<evidence type="ECO:0000256" key="1">
    <source>
        <dbReference type="ARBA" id="ARBA00009437"/>
    </source>
</evidence>
<dbReference type="FunFam" id="1.10.10.10:FF:000001">
    <property type="entry name" value="LysR family transcriptional regulator"/>
    <property type="match status" value="1"/>
</dbReference>
<evidence type="ECO:0000313" key="6">
    <source>
        <dbReference type="EMBL" id="SDN63970.1"/>
    </source>
</evidence>
<dbReference type="InterPro" id="IPR000847">
    <property type="entry name" value="LysR_HTH_N"/>
</dbReference>
<dbReference type="Proteomes" id="UP000198778">
    <property type="component" value="Unassembled WGS sequence"/>
</dbReference>
<dbReference type="SUPFAM" id="SSF53850">
    <property type="entry name" value="Periplasmic binding protein-like II"/>
    <property type="match status" value="1"/>
</dbReference>
<evidence type="ECO:0000256" key="3">
    <source>
        <dbReference type="ARBA" id="ARBA00023125"/>
    </source>
</evidence>
<reference evidence="7" key="1">
    <citation type="submission" date="2016-10" db="EMBL/GenBank/DDBJ databases">
        <authorList>
            <person name="Varghese N."/>
            <person name="Submissions S."/>
        </authorList>
    </citation>
    <scope>NUCLEOTIDE SEQUENCE [LARGE SCALE GENOMIC DNA]</scope>
    <source>
        <strain evidence="7">CGMCC 1.10369</strain>
    </source>
</reference>
<dbReference type="Gene3D" id="3.40.190.290">
    <property type="match status" value="1"/>
</dbReference>
<sequence>MELRHLITFKTIVETGGFKKAADELGYVQSSVTSHMKELEKELGYPLFDRLGKKVVLTETGERYLPYAKDIINLHLKSKEVIKEDNVPAGELTIGVSESLMIYWLPAIIKDFMVRYPEVKLTLKSLDYENLAAQFKKGEIDAAVLVEGSDWKSKELTILKLKEEKLTLVRSANKEESQIPDTMFLTEYSCSWRPLIEKHLSIEGKTAKKIELPSIEAIKKCVLLGLGRSMLPYFSVEEDIANGDLIEEMAEEPIAIYTAIHKDKWQSVNLEAFLEVLPKPGQELVGK</sequence>
<dbReference type="RefSeq" id="WP_090841647.1">
    <property type="nucleotide sequence ID" value="NZ_FNIL01000002.1"/>
</dbReference>
<proteinExistence type="inferred from homology"/>
<dbReference type="PRINTS" id="PR00039">
    <property type="entry name" value="HTHLYSR"/>
</dbReference>
<evidence type="ECO:0000313" key="7">
    <source>
        <dbReference type="Proteomes" id="UP000198778"/>
    </source>
</evidence>
<keyword evidence="4" id="KW-0804">Transcription</keyword>